<name>A0A084BAT1_STACB</name>
<protein>
    <submittedName>
        <fullName evidence="2">Uncharacterized protein</fullName>
    </submittedName>
</protein>
<keyword evidence="3" id="KW-1185">Reference proteome</keyword>
<feature type="compositionally biased region" description="Basic and acidic residues" evidence="1">
    <location>
        <begin position="49"/>
        <end position="66"/>
    </location>
</feature>
<dbReference type="Proteomes" id="UP000028045">
    <property type="component" value="Unassembled WGS sequence"/>
</dbReference>
<organism evidence="2 3">
    <name type="scientific">Stachybotrys chartarum (strain CBS 109288 / IBT 7711)</name>
    <name type="common">Toxic black mold</name>
    <name type="synonym">Stilbospora chartarum</name>
    <dbReference type="NCBI Taxonomy" id="1280523"/>
    <lineage>
        <taxon>Eukaryota</taxon>
        <taxon>Fungi</taxon>
        <taxon>Dikarya</taxon>
        <taxon>Ascomycota</taxon>
        <taxon>Pezizomycotina</taxon>
        <taxon>Sordariomycetes</taxon>
        <taxon>Hypocreomycetidae</taxon>
        <taxon>Hypocreales</taxon>
        <taxon>Stachybotryaceae</taxon>
        <taxon>Stachybotrys</taxon>
    </lineage>
</organism>
<dbReference type="AlphaFoldDB" id="A0A084BAT1"/>
<accession>A0A084BAT1</accession>
<evidence type="ECO:0000256" key="1">
    <source>
        <dbReference type="SAM" id="MobiDB-lite"/>
    </source>
</evidence>
<feature type="region of interest" description="Disordered" evidence="1">
    <location>
        <begin position="33"/>
        <end position="99"/>
    </location>
</feature>
<feature type="compositionally biased region" description="Polar residues" evidence="1">
    <location>
        <begin position="68"/>
        <end position="89"/>
    </location>
</feature>
<gene>
    <name evidence="2" type="ORF">S7711_11256</name>
</gene>
<proteinExistence type="predicted"/>
<evidence type="ECO:0000313" key="2">
    <source>
        <dbReference type="EMBL" id="KEY74660.1"/>
    </source>
</evidence>
<evidence type="ECO:0000313" key="3">
    <source>
        <dbReference type="Proteomes" id="UP000028045"/>
    </source>
</evidence>
<dbReference type="HOGENOM" id="CLU_1378945_0_0_1"/>
<sequence>MAKPVLPLASSEVTNVVAPPAEAITVKCQEMHECSGRSKLTKRAVSRKATSEGKSPRTINPEEKRNPNSKVKTASTVENSDKPGTTSSTRRTDFPTLEEYTSPVRQYHNRVGKSAGGGDDGTSRMLCSEVAASSTLMFNFLYSVDGSTVLMQRENTRTLEAFSALLEGQLHVPARSAKPNRTTQSDANTFGVLLEADA</sequence>
<dbReference type="EMBL" id="KL647501">
    <property type="protein sequence ID" value="KEY74660.1"/>
    <property type="molecule type" value="Genomic_DNA"/>
</dbReference>
<reference evidence="2 3" key="1">
    <citation type="journal article" date="2014" name="BMC Genomics">
        <title>Comparative genome sequencing reveals chemotype-specific gene clusters in the toxigenic black mold Stachybotrys.</title>
        <authorList>
            <person name="Semeiks J."/>
            <person name="Borek D."/>
            <person name="Otwinowski Z."/>
            <person name="Grishin N.V."/>
        </authorList>
    </citation>
    <scope>NUCLEOTIDE SEQUENCE [LARGE SCALE GENOMIC DNA]</scope>
    <source>
        <strain evidence="3">CBS 109288 / IBT 7711</strain>
    </source>
</reference>